<comment type="caution">
    <text evidence="2">The sequence shown here is derived from an EMBL/GenBank/DDBJ whole genome shotgun (WGS) entry which is preliminary data.</text>
</comment>
<dbReference type="InterPro" id="IPR012340">
    <property type="entry name" value="NA-bd_OB-fold"/>
</dbReference>
<name>A0ABQ7UT33_SOLTU</name>
<dbReference type="PANTHER" id="PTHR47165:SF4">
    <property type="entry name" value="OS03G0429900 PROTEIN"/>
    <property type="match status" value="1"/>
</dbReference>
<accession>A0ABQ7UT33</accession>
<evidence type="ECO:0000313" key="3">
    <source>
        <dbReference type="Proteomes" id="UP000826656"/>
    </source>
</evidence>
<protein>
    <recommendedName>
        <fullName evidence="1">Replication factor A C-terminal domain-containing protein</fullName>
    </recommendedName>
</protein>
<evidence type="ECO:0000313" key="2">
    <source>
        <dbReference type="EMBL" id="KAH0754995.1"/>
    </source>
</evidence>
<sequence length="321" mass="37431">MTSVEELENQCLPISKLKKYATKWVIKVLVIRRSLTKEYKNANGEGIRWQLIFVDEEGTKMQTTLFNKDVHAWNNSFQQRCSCVEQLFSTKMFMHVVYILLKVKSLNGEGRSIRREIIATNERYDRKVMTLWGDFAEIEGQMLQTLESDKPVLVFCDVKSSIYQGDFVLSTTPISSLLINPQFEKANNFQQWNDNMKAQKIDISLMPSRLMQTARQVKITNILNSSLAIVKDIYYKFNATVFGIDNNTDPWYHACKKCYRRVTIIKSSATCTYCGTEDIDYEERYRLKIDVTDEDQFLRITLFDAAQYYLGCDVKDYVHST</sequence>
<dbReference type="InterPro" id="IPR013955">
    <property type="entry name" value="Rep_factor-A_C"/>
</dbReference>
<feature type="domain" description="Replication factor A C-terminal" evidence="1">
    <location>
        <begin position="234"/>
        <end position="316"/>
    </location>
</feature>
<gene>
    <name evidence="2" type="ORF">KY290_025265</name>
</gene>
<dbReference type="EMBL" id="JAIVGD010000018">
    <property type="protein sequence ID" value="KAH0754995.1"/>
    <property type="molecule type" value="Genomic_DNA"/>
</dbReference>
<dbReference type="Proteomes" id="UP000826656">
    <property type="component" value="Unassembled WGS sequence"/>
</dbReference>
<reference evidence="2 3" key="1">
    <citation type="journal article" date="2021" name="bioRxiv">
        <title>Chromosome-scale and haplotype-resolved genome assembly of a tetraploid potato cultivar.</title>
        <authorList>
            <person name="Sun H."/>
            <person name="Jiao W.-B."/>
            <person name="Krause K."/>
            <person name="Campoy J.A."/>
            <person name="Goel M."/>
            <person name="Folz-Donahue K."/>
            <person name="Kukat C."/>
            <person name="Huettel B."/>
            <person name="Schneeberger K."/>
        </authorList>
    </citation>
    <scope>NUCLEOTIDE SEQUENCE [LARGE SCALE GENOMIC DNA]</scope>
    <source>
        <strain evidence="2">SolTubOtavaFocal</strain>
        <tissue evidence="2">Leaves</tissue>
    </source>
</reference>
<dbReference type="PANTHER" id="PTHR47165">
    <property type="entry name" value="OS03G0429900 PROTEIN"/>
    <property type="match status" value="1"/>
</dbReference>
<evidence type="ECO:0000259" key="1">
    <source>
        <dbReference type="Pfam" id="PF08646"/>
    </source>
</evidence>
<dbReference type="Gene3D" id="2.40.50.140">
    <property type="entry name" value="Nucleic acid-binding proteins"/>
    <property type="match status" value="3"/>
</dbReference>
<organism evidence="2 3">
    <name type="scientific">Solanum tuberosum</name>
    <name type="common">Potato</name>
    <dbReference type="NCBI Taxonomy" id="4113"/>
    <lineage>
        <taxon>Eukaryota</taxon>
        <taxon>Viridiplantae</taxon>
        <taxon>Streptophyta</taxon>
        <taxon>Embryophyta</taxon>
        <taxon>Tracheophyta</taxon>
        <taxon>Spermatophyta</taxon>
        <taxon>Magnoliopsida</taxon>
        <taxon>eudicotyledons</taxon>
        <taxon>Gunneridae</taxon>
        <taxon>Pentapetalae</taxon>
        <taxon>asterids</taxon>
        <taxon>lamiids</taxon>
        <taxon>Solanales</taxon>
        <taxon>Solanaceae</taxon>
        <taxon>Solanoideae</taxon>
        <taxon>Solaneae</taxon>
        <taxon>Solanum</taxon>
    </lineage>
</organism>
<proteinExistence type="predicted"/>
<dbReference type="Pfam" id="PF08646">
    <property type="entry name" value="Rep_fac-A_C"/>
    <property type="match status" value="1"/>
</dbReference>
<keyword evidence="3" id="KW-1185">Reference proteome</keyword>
<dbReference type="SUPFAM" id="SSF50249">
    <property type="entry name" value="Nucleic acid-binding proteins"/>
    <property type="match status" value="3"/>
</dbReference>